<gene>
    <name evidence="2" type="ORF">SAMN02745775_102167</name>
</gene>
<proteinExistence type="predicted"/>
<evidence type="ECO:0000313" key="2">
    <source>
        <dbReference type="EMBL" id="SFK39104.1"/>
    </source>
</evidence>
<accession>A0A1I3Z4V3</accession>
<dbReference type="OrthoDB" id="675048at2"/>
<evidence type="ECO:0000256" key="1">
    <source>
        <dbReference type="SAM" id="MobiDB-lite"/>
    </source>
</evidence>
<protein>
    <submittedName>
        <fullName evidence="2">Uncharacterized protein</fullName>
    </submittedName>
</protein>
<dbReference type="Proteomes" id="UP000199473">
    <property type="component" value="Unassembled WGS sequence"/>
</dbReference>
<keyword evidence="3" id="KW-1185">Reference proteome</keyword>
<organism evidence="2 3">
    <name type="scientific">Falsiroseomonas stagni DSM 19981</name>
    <dbReference type="NCBI Taxonomy" id="1123062"/>
    <lineage>
        <taxon>Bacteria</taxon>
        <taxon>Pseudomonadati</taxon>
        <taxon>Pseudomonadota</taxon>
        <taxon>Alphaproteobacteria</taxon>
        <taxon>Acetobacterales</taxon>
        <taxon>Roseomonadaceae</taxon>
        <taxon>Falsiroseomonas</taxon>
    </lineage>
</organism>
<dbReference type="STRING" id="1123062.SAMN02745775_102167"/>
<feature type="region of interest" description="Disordered" evidence="1">
    <location>
        <begin position="125"/>
        <end position="146"/>
    </location>
</feature>
<reference evidence="2 3" key="1">
    <citation type="submission" date="2016-10" db="EMBL/GenBank/DDBJ databases">
        <authorList>
            <person name="de Groot N.N."/>
        </authorList>
    </citation>
    <scope>NUCLEOTIDE SEQUENCE [LARGE SCALE GENOMIC DNA]</scope>
    <source>
        <strain evidence="2 3">DSM 19981</strain>
    </source>
</reference>
<name>A0A1I3Z4V3_9PROT</name>
<evidence type="ECO:0000313" key="3">
    <source>
        <dbReference type="Proteomes" id="UP000199473"/>
    </source>
</evidence>
<dbReference type="EMBL" id="FOSQ01000002">
    <property type="protein sequence ID" value="SFK39104.1"/>
    <property type="molecule type" value="Genomic_DNA"/>
</dbReference>
<dbReference type="RefSeq" id="WP_092958038.1">
    <property type="nucleotide sequence ID" value="NZ_FOSQ01000002.1"/>
</dbReference>
<dbReference type="AlphaFoldDB" id="A0A1I3Z4V3"/>
<sequence>MPKSWDQKYHGAKPAHVAVLEKPFAGLRAGQRLFIATPALLEARIRAIPAGTTQDIAALRADLAREHRADATCPTSTAIFLRIVAERALERMAEDPAPFWRLVGPETPLARKLSCGPDLIRHHREMEAGRGAPAPERASVAASRAG</sequence>